<organism evidence="2 3">
    <name type="scientific">Steroidobacter gossypii</name>
    <dbReference type="NCBI Taxonomy" id="2805490"/>
    <lineage>
        <taxon>Bacteria</taxon>
        <taxon>Pseudomonadati</taxon>
        <taxon>Pseudomonadota</taxon>
        <taxon>Gammaproteobacteria</taxon>
        <taxon>Steroidobacterales</taxon>
        <taxon>Steroidobacteraceae</taxon>
        <taxon>Steroidobacter</taxon>
    </lineage>
</organism>
<name>A0ABS1WUC7_9GAMM</name>
<dbReference type="InterPro" id="IPR011044">
    <property type="entry name" value="Quino_amine_DH_bsu"/>
</dbReference>
<dbReference type="Pfam" id="PF07433">
    <property type="entry name" value="DUF1513"/>
    <property type="match status" value="1"/>
</dbReference>
<dbReference type="Gene3D" id="2.130.10.10">
    <property type="entry name" value="YVTN repeat-like/Quinoprotein amine dehydrogenase"/>
    <property type="match status" value="1"/>
</dbReference>
<dbReference type="PIRSF" id="PIRSF028101">
    <property type="entry name" value="UCP028101"/>
    <property type="match status" value="1"/>
</dbReference>
<dbReference type="SUPFAM" id="SSF50969">
    <property type="entry name" value="YVTN repeat-like/Quinoprotein amine dehydrogenase"/>
    <property type="match status" value="1"/>
</dbReference>
<protein>
    <submittedName>
        <fullName evidence="2">DUF1513 domain-containing protein</fullName>
    </submittedName>
</protein>
<feature type="signal peptide" evidence="1">
    <location>
        <begin position="1"/>
        <end position="22"/>
    </location>
</feature>
<evidence type="ECO:0000313" key="2">
    <source>
        <dbReference type="EMBL" id="MBM0104576.1"/>
    </source>
</evidence>
<dbReference type="InterPro" id="IPR015943">
    <property type="entry name" value="WD40/YVTN_repeat-like_dom_sf"/>
</dbReference>
<keyword evidence="1" id="KW-0732">Signal</keyword>
<dbReference type="EMBL" id="JAEVLS010000001">
    <property type="protein sequence ID" value="MBM0104576.1"/>
    <property type="molecule type" value="Genomic_DNA"/>
</dbReference>
<evidence type="ECO:0000256" key="1">
    <source>
        <dbReference type="SAM" id="SignalP"/>
    </source>
</evidence>
<evidence type="ECO:0000313" key="3">
    <source>
        <dbReference type="Proteomes" id="UP000661077"/>
    </source>
</evidence>
<comment type="caution">
    <text evidence="2">The sequence shown here is derived from an EMBL/GenBank/DDBJ whole genome shotgun (WGS) entry which is preliminary data.</text>
</comment>
<gene>
    <name evidence="2" type="ORF">JM946_07445</name>
</gene>
<keyword evidence="3" id="KW-1185">Reference proteome</keyword>
<proteinExistence type="predicted"/>
<accession>A0ABS1WUC7</accession>
<reference evidence="2 3" key="1">
    <citation type="journal article" date="2021" name="Int. J. Syst. Evol. Microbiol.">
        <title>Steroidobacter gossypii sp. nov., isolated from soil of cotton cropping field.</title>
        <authorList>
            <person name="Huang R."/>
            <person name="Yang S."/>
            <person name="Zhen C."/>
            <person name="Liu W."/>
        </authorList>
    </citation>
    <scope>NUCLEOTIDE SEQUENCE [LARGE SCALE GENOMIC DNA]</scope>
    <source>
        <strain evidence="2 3">S1-65</strain>
    </source>
</reference>
<dbReference type="PROSITE" id="PS51318">
    <property type="entry name" value="TAT"/>
    <property type="match status" value="1"/>
</dbReference>
<dbReference type="InterPro" id="IPR008311">
    <property type="entry name" value="UCP028101"/>
</dbReference>
<dbReference type="InterPro" id="IPR006311">
    <property type="entry name" value="TAT_signal"/>
</dbReference>
<sequence>MPVSKLSRRQFLLASASLSAVAAGGLLFSSEGKARTGTLLSAFEDARGDQYVGGLSLQDEKVFGARVPMRAHGCAVHPTDPNRVLFFARRPGTQAFELDRTSMQARVVFTTQPGRHLAGHGSYSANGDLIFTPEHDYERVRGVVVVRDARNFEVVGELDTQGIDPHEVAWMPDHRSLLVANGGIMTHPRTFRRKLNIPTMDPSLCVLDAASGECQEQWRLPDHLLSIRHVSMTASGITAVGLQYEGNKEQAPGIVALYRPAAAGKQAQFRLLTAPPEETPRFQGYVASVAISEAHDLIAAACPYGGGVACWSLREERYLGFIAASETYGLSRVADGSIVASQRDGTAYDLDESRLRSQFLNIASSQPIRWDDHWVATA</sequence>
<dbReference type="RefSeq" id="WP_203166515.1">
    <property type="nucleotide sequence ID" value="NZ_JAEVLS010000001.1"/>
</dbReference>
<feature type="chain" id="PRO_5045480687" evidence="1">
    <location>
        <begin position="23"/>
        <end position="378"/>
    </location>
</feature>
<dbReference type="Proteomes" id="UP000661077">
    <property type="component" value="Unassembled WGS sequence"/>
</dbReference>